<organism evidence="1 2">
    <name type="scientific">Sulfuracidifex metallicus DSM 6482 = JCM 9184</name>
    <dbReference type="NCBI Taxonomy" id="523847"/>
    <lineage>
        <taxon>Archaea</taxon>
        <taxon>Thermoproteota</taxon>
        <taxon>Thermoprotei</taxon>
        <taxon>Sulfolobales</taxon>
        <taxon>Sulfolobaceae</taxon>
        <taxon>Sulfuracidifex</taxon>
    </lineage>
</organism>
<proteinExistence type="predicted"/>
<dbReference type="AlphaFoldDB" id="A0A6A9QGZ0"/>
<reference evidence="1 2" key="1">
    <citation type="submission" date="2019-10" db="EMBL/GenBank/DDBJ databases">
        <title>Sequencing and Assembly of Multiple Reported Metal-Biooxidizing Members of the Extremely Thermoacidophilic Archaeal Family Sulfolobaceae.</title>
        <authorList>
            <person name="Counts J.A."/>
            <person name="Kelly R.M."/>
        </authorList>
    </citation>
    <scope>NUCLEOTIDE SEQUENCE [LARGE SCALE GENOMIC DNA]</scope>
    <source>
        <strain evidence="1 2">DSM 6482</strain>
    </source>
</reference>
<gene>
    <name evidence="1" type="ORF">GC250_00380</name>
</gene>
<dbReference type="RefSeq" id="WP_054837820.1">
    <property type="nucleotide sequence ID" value="NZ_BBBY01000002.1"/>
</dbReference>
<accession>A0A6A9QGZ0</accession>
<evidence type="ECO:0000313" key="2">
    <source>
        <dbReference type="Proteomes" id="UP000470772"/>
    </source>
</evidence>
<dbReference type="Gene3D" id="6.10.140.1230">
    <property type="match status" value="1"/>
</dbReference>
<sequence>MASTKVNDFIKNWSGGSRQEPSVAEKIKSAFKPKEPLRYRLVMANYRLKTMISRLDVYISRMQERDRVLFEKVVDAQMSKDNMRAAMYANEIAEIRKVSKQLLTTQIALEQVQLRLETITEVADVFTNLVPVIGVVNELKNAMRGVMPEISMELSELEDGLQEAVLEAGDFTGGSVDFAASSPEARKILNEAAVVAEQRMKENFPELPGFVTSTQKASNSTEQK</sequence>
<evidence type="ECO:0008006" key="3">
    <source>
        <dbReference type="Google" id="ProtNLM"/>
    </source>
</evidence>
<protein>
    <recommendedName>
        <fullName evidence="3">Cell division protein</fullName>
    </recommendedName>
</protein>
<evidence type="ECO:0000313" key="1">
    <source>
        <dbReference type="EMBL" id="MUN27954.1"/>
    </source>
</evidence>
<dbReference type="OrthoDB" id="2392at2157"/>
<dbReference type="InterPro" id="IPR053492">
    <property type="entry name" value="Cell_Div_Machinery_Comp"/>
</dbReference>
<dbReference type="NCBIfam" id="NF041005">
    <property type="entry name" value="cell_div_CdvB1_B2"/>
    <property type="match status" value="1"/>
</dbReference>
<dbReference type="Proteomes" id="UP000470772">
    <property type="component" value="Unassembled WGS sequence"/>
</dbReference>
<comment type="caution">
    <text evidence="1">The sequence shown here is derived from an EMBL/GenBank/DDBJ whole genome shotgun (WGS) entry which is preliminary data.</text>
</comment>
<dbReference type="EMBL" id="WGGD01000005">
    <property type="protein sequence ID" value="MUN27954.1"/>
    <property type="molecule type" value="Genomic_DNA"/>
</dbReference>
<keyword evidence="2" id="KW-1185">Reference proteome</keyword>
<name>A0A6A9QGZ0_SULME</name>